<organism evidence="2 3">
    <name type="scientific">Gymnopus androsaceus JB14</name>
    <dbReference type="NCBI Taxonomy" id="1447944"/>
    <lineage>
        <taxon>Eukaryota</taxon>
        <taxon>Fungi</taxon>
        <taxon>Dikarya</taxon>
        <taxon>Basidiomycota</taxon>
        <taxon>Agaricomycotina</taxon>
        <taxon>Agaricomycetes</taxon>
        <taxon>Agaricomycetidae</taxon>
        <taxon>Agaricales</taxon>
        <taxon>Marasmiineae</taxon>
        <taxon>Omphalotaceae</taxon>
        <taxon>Gymnopus</taxon>
    </lineage>
</organism>
<dbReference type="AlphaFoldDB" id="A0A6A4GWC6"/>
<evidence type="ECO:0000313" key="3">
    <source>
        <dbReference type="Proteomes" id="UP000799118"/>
    </source>
</evidence>
<proteinExistence type="predicted"/>
<reference evidence="2" key="1">
    <citation type="journal article" date="2019" name="Environ. Microbiol.">
        <title>Fungal ecological strategies reflected in gene transcription - a case study of two litter decomposers.</title>
        <authorList>
            <person name="Barbi F."/>
            <person name="Kohler A."/>
            <person name="Barry K."/>
            <person name="Baskaran P."/>
            <person name="Daum C."/>
            <person name="Fauchery L."/>
            <person name="Ihrmark K."/>
            <person name="Kuo A."/>
            <person name="LaButti K."/>
            <person name="Lipzen A."/>
            <person name="Morin E."/>
            <person name="Grigoriev I.V."/>
            <person name="Henrissat B."/>
            <person name="Lindahl B."/>
            <person name="Martin F."/>
        </authorList>
    </citation>
    <scope>NUCLEOTIDE SEQUENCE</scope>
    <source>
        <strain evidence="2">JB14</strain>
    </source>
</reference>
<dbReference type="OrthoDB" id="3143319at2759"/>
<feature type="compositionally biased region" description="Basic and acidic residues" evidence="1">
    <location>
        <begin position="77"/>
        <end position="91"/>
    </location>
</feature>
<gene>
    <name evidence="2" type="ORF">BT96DRAFT_1002617</name>
</gene>
<dbReference type="Proteomes" id="UP000799118">
    <property type="component" value="Unassembled WGS sequence"/>
</dbReference>
<keyword evidence="3" id="KW-1185">Reference proteome</keyword>
<feature type="region of interest" description="Disordered" evidence="1">
    <location>
        <begin position="66"/>
        <end position="93"/>
    </location>
</feature>
<protein>
    <submittedName>
        <fullName evidence="2">Uncharacterized protein</fullName>
    </submittedName>
</protein>
<name>A0A6A4GWC6_9AGAR</name>
<evidence type="ECO:0000256" key="1">
    <source>
        <dbReference type="SAM" id="MobiDB-lite"/>
    </source>
</evidence>
<accession>A0A6A4GWC6</accession>
<dbReference type="EMBL" id="ML769671">
    <property type="protein sequence ID" value="KAE9390061.1"/>
    <property type="molecule type" value="Genomic_DNA"/>
</dbReference>
<evidence type="ECO:0000313" key="2">
    <source>
        <dbReference type="EMBL" id="KAE9390061.1"/>
    </source>
</evidence>
<sequence>MSLFDHEGRRAQGELLLKQVFEDKWHNVELQAGSNVQNAANAKGGNFSIEQLQEFENTNLSDLFVGQSQSRGVKRPHSTEEVEDGPRKFPRSDTGCLQRVIPQPHFQLSKTFSTPNFTTIKTYNRVPPIFIAPHTVYSPDERSCRAWIIPARGSLPCNAASSSMVLDPTGSQLLDINATESMIQWSHAAAFGPLGLSFHSSETSKKGKARAPSHAADVSVSLSQSSLGAQSSALSTRSLSRNLDYFKVYHDAQISMHVRSALDLFTFVEEQPVASQEGVEARPIKYRLLKGARLVLVDKRSNGVLIA</sequence>